<evidence type="ECO:0000313" key="2">
    <source>
        <dbReference type="Proteomes" id="UP000237347"/>
    </source>
</evidence>
<organism evidence="1 2">
    <name type="scientific">Quercus suber</name>
    <name type="common">Cork oak</name>
    <dbReference type="NCBI Taxonomy" id="58331"/>
    <lineage>
        <taxon>Eukaryota</taxon>
        <taxon>Viridiplantae</taxon>
        <taxon>Streptophyta</taxon>
        <taxon>Embryophyta</taxon>
        <taxon>Tracheophyta</taxon>
        <taxon>Spermatophyta</taxon>
        <taxon>Magnoliopsida</taxon>
        <taxon>eudicotyledons</taxon>
        <taxon>Gunneridae</taxon>
        <taxon>Pentapetalae</taxon>
        <taxon>rosids</taxon>
        <taxon>fabids</taxon>
        <taxon>Fagales</taxon>
        <taxon>Fagaceae</taxon>
        <taxon>Quercus</taxon>
    </lineage>
</organism>
<keyword evidence="2" id="KW-1185">Reference proteome</keyword>
<sequence length="27" mass="2873">MQRAFGTTNLLSLPPLSTSLMALVLPT</sequence>
<gene>
    <name evidence="1" type="ORF">CFP56_042994</name>
</gene>
<comment type="caution">
    <text evidence="1">The sequence shown here is derived from an EMBL/GenBank/DDBJ whole genome shotgun (WGS) entry which is preliminary data.</text>
</comment>
<accession>A0AAW0IT35</accession>
<dbReference type="Proteomes" id="UP000237347">
    <property type="component" value="Unassembled WGS sequence"/>
</dbReference>
<reference evidence="1 2" key="1">
    <citation type="journal article" date="2018" name="Sci. Data">
        <title>The draft genome sequence of cork oak.</title>
        <authorList>
            <person name="Ramos A.M."/>
            <person name="Usie A."/>
            <person name="Barbosa P."/>
            <person name="Barros P.M."/>
            <person name="Capote T."/>
            <person name="Chaves I."/>
            <person name="Simoes F."/>
            <person name="Abreu I."/>
            <person name="Carrasquinho I."/>
            <person name="Faro C."/>
            <person name="Guimaraes J.B."/>
            <person name="Mendonca D."/>
            <person name="Nobrega F."/>
            <person name="Rodrigues L."/>
            <person name="Saibo N.J.M."/>
            <person name="Varela M.C."/>
            <person name="Egas C."/>
            <person name="Matos J."/>
            <person name="Miguel C.M."/>
            <person name="Oliveira M.M."/>
            <person name="Ricardo C.P."/>
            <person name="Goncalves S."/>
        </authorList>
    </citation>
    <scope>NUCLEOTIDE SEQUENCE [LARGE SCALE GENOMIC DNA]</scope>
    <source>
        <strain evidence="2">cv. HL8</strain>
    </source>
</reference>
<name>A0AAW0IT35_QUESU</name>
<evidence type="ECO:0000313" key="1">
    <source>
        <dbReference type="EMBL" id="KAK7817336.1"/>
    </source>
</evidence>
<protein>
    <submittedName>
        <fullName evidence="1">Uncharacterized protein</fullName>
    </submittedName>
</protein>
<dbReference type="AlphaFoldDB" id="A0AAW0IT35"/>
<proteinExistence type="predicted"/>
<dbReference type="EMBL" id="PKMF04000888">
    <property type="protein sequence ID" value="KAK7817336.1"/>
    <property type="molecule type" value="Genomic_DNA"/>
</dbReference>